<keyword evidence="2" id="KW-1185">Reference proteome</keyword>
<dbReference type="PANTHER" id="PTHR34709:SF28">
    <property type="entry name" value="OS08G0272601 PROTEIN"/>
    <property type="match status" value="1"/>
</dbReference>
<gene>
    <name evidence="1" type="ORF">SEVIR_4G062900v2</name>
</gene>
<reference evidence="1" key="1">
    <citation type="submission" date="2019-03" db="EMBL/GenBank/DDBJ databases">
        <title>WGS assembly of Setaria viridis.</title>
        <authorList>
            <person name="Huang P."/>
            <person name="Jenkins J."/>
            <person name="Grimwood J."/>
            <person name="Barry K."/>
            <person name="Healey A."/>
            <person name="Mamidi S."/>
            <person name="Sreedasyam A."/>
            <person name="Shu S."/>
            <person name="Feldman M."/>
            <person name="Wu J."/>
            <person name="Yu Y."/>
            <person name="Chen C."/>
            <person name="Johnson J."/>
            <person name="Rokhsar D."/>
            <person name="Baxter I."/>
            <person name="Schmutz J."/>
            <person name="Brutnell T."/>
            <person name="Kellogg E."/>
        </authorList>
    </citation>
    <scope>NUCLEOTIDE SEQUENCE [LARGE SCALE GENOMIC DNA]</scope>
</reference>
<dbReference type="Gramene" id="TKW20094">
    <property type="protein sequence ID" value="TKW20094"/>
    <property type="gene ID" value="SEVIR_4G062900v2"/>
</dbReference>
<dbReference type="OMA" id="HEISMAH"/>
<organism evidence="1 2">
    <name type="scientific">Setaria viridis</name>
    <name type="common">Green bristlegrass</name>
    <name type="synonym">Setaria italica subsp. viridis</name>
    <dbReference type="NCBI Taxonomy" id="4556"/>
    <lineage>
        <taxon>Eukaryota</taxon>
        <taxon>Viridiplantae</taxon>
        <taxon>Streptophyta</taxon>
        <taxon>Embryophyta</taxon>
        <taxon>Tracheophyta</taxon>
        <taxon>Spermatophyta</taxon>
        <taxon>Magnoliopsida</taxon>
        <taxon>Liliopsida</taxon>
        <taxon>Poales</taxon>
        <taxon>Poaceae</taxon>
        <taxon>PACMAD clade</taxon>
        <taxon>Panicoideae</taxon>
        <taxon>Panicodae</taxon>
        <taxon>Paniceae</taxon>
        <taxon>Cenchrinae</taxon>
        <taxon>Setaria</taxon>
    </lineage>
</organism>
<evidence type="ECO:0008006" key="3">
    <source>
        <dbReference type="Google" id="ProtNLM"/>
    </source>
</evidence>
<dbReference type="Proteomes" id="UP000298652">
    <property type="component" value="Chromosome 4"/>
</dbReference>
<proteinExistence type="predicted"/>
<dbReference type="AlphaFoldDB" id="A0A4U6UXM2"/>
<dbReference type="InterPro" id="IPR055312">
    <property type="entry name" value="FBL15-like"/>
</dbReference>
<evidence type="ECO:0000313" key="2">
    <source>
        <dbReference type="Proteomes" id="UP000298652"/>
    </source>
</evidence>
<sequence>MVVLDELHSPVKLETMRLALGGKSLRLPNTMKLASLTDLSLEGIKIVKGGVHLLGRLVSSVSCPHLEKLRMSKLWLDFNEEIRLEADVLSELWVEHVNVMSLQLRTPHLKVLHIDSCHHKVLRVSALRLEELALFIPLGCTLRSLEVDGDLPCVRNLKLCLWSHLPPDPPDGEAENDAGMLLLKHCSSVTCLHITLDGRKSTYVDLIKSRVPHLPHITSLIVNVSFMLERHDFGVGVASLLTRFNNLRRLSMHLPSFLSLTIGHPMHEISMAHVQEVELTGLTGTDCELWFMKAMLASAAGLCKVAISFNPQCGQHLGKMDAFERMLLDEGMLTSHREALMLTCHSWASRNFWRLYALMS</sequence>
<protein>
    <recommendedName>
        <fullName evidence="3">FBD domain-containing protein</fullName>
    </recommendedName>
</protein>
<name>A0A4U6UXM2_SETVI</name>
<evidence type="ECO:0000313" key="1">
    <source>
        <dbReference type="EMBL" id="TKW20094.1"/>
    </source>
</evidence>
<dbReference type="PANTHER" id="PTHR34709">
    <property type="entry name" value="OS10G0396666 PROTEIN"/>
    <property type="match status" value="1"/>
</dbReference>
<dbReference type="EMBL" id="CM016555">
    <property type="protein sequence ID" value="TKW20094.1"/>
    <property type="molecule type" value="Genomic_DNA"/>
</dbReference>
<accession>A0A4U6UXM2</accession>